<keyword evidence="2" id="KW-1185">Reference proteome</keyword>
<dbReference type="InterPro" id="IPR002060">
    <property type="entry name" value="Squ/phyt_synthse"/>
</dbReference>
<proteinExistence type="predicted"/>
<dbReference type="STRING" id="1399968.CI15_20875"/>
<sequence>MDVDQHEDFPLASVLLPKALRAPVGIIYQVVRSAADIVEEGDGCVVTARTLTMQLSRRVGVAARSIEGHA</sequence>
<evidence type="ECO:0000313" key="2">
    <source>
        <dbReference type="Proteomes" id="UP000075613"/>
    </source>
</evidence>
<comment type="caution">
    <text evidence="1">The sequence shown here is derived from an EMBL/GenBank/DDBJ whole genome shotgun (WGS) entry which is preliminary data.</text>
</comment>
<gene>
    <name evidence="1" type="ORF">CI15_20875</name>
</gene>
<reference evidence="1 2" key="1">
    <citation type="journal article" date="2015" name="Int. J. Syst. Evol. Microbiol.">
        <title>Burkholderia monticola sp. nov., isolated from mountain soil.</title>
        <authorList>
            <person name="Baek I."/>
            <person name="Seo B."/>
            <person name="Lee I."/>
            <person name="Yi H."/>
            <person name="Chun J."/>
        </authorList>
    </citation>
    <scope>NUCLEOTIDE SEQUENCE [LARGE SCALE GENOMIC DNA]</scope>
    <source>
        <strain evidence="1 2">JC2948</strain>
    </source>
</reference>
<dbReference type="Pfam" id="PF00494">
    <property type="entry name" value="SQS_PSY"/>
    <property type="match status" value="1"/>
</dbReference>
<dbReference type="SUPFAM" id="SSF48576">
    <property type="entry name" value="Terpenoid synthases"/>
    <property type="match status" value="1"/>
</dbReference>
<dbReference type="InterPro" id="IPR008949">
    <property type="entry name" value="Isoprenoid_synthase_dom_sf"/>
</dbReference>
<protein>
    <submittedName>
        <fullName evidence="1">Uncharacterized protein</fullName>
    </submittedName>
</protein>
<evidence type="ECO:0000313" key="1">
    <source>
        <dbReference type="EMBL" id="KXU84763.1"/>
    </source>
</evidence>
<organism evidence="1 2">
    <name type="scientific">Paraburkholderia monticola</name>
    <dbReference type="NCBI Taxonomy" id="1399968"/>
    <lineage>
        <taxon>Bacteria</taxon>
        <taxon>Pseudomonadati</taxon>
        <taxon>Pseudomonadota</taxon>
        <taxon>Betaproteobacteria</taxon>
        <taxon>Burkholderiales</taxon>
        <taxon>Burkholderiaceae</taxon>
        <taxon>Paraburkholderia</taxon>
    </lineage>
</organism>
<dbReference type="EMBL" id="LRBG01000035">
    <property type="protein sequence ID" value="KXU84763.1"/>
    <property type="molecule type" value="Genomic_DNA"/>
</dbReference>
<dbReference type="AlphaFoldDB" id="A0A149PI87"/>
<accession>A0A149PI87</accession>
<name>A0A149PI87_9BURK</name>
<dbReference type="Proteomes" id="UP000075613">
    <property type="component" value="Unassembled WGS sequence"/>
</dbReference>
<dbReference type="Gene3D" id="1.10.600.10">
    <property type="entry name" value="Farnesyl Diphosphate Synthase"/>
    <property type="match status" value="1"/>
</dbReference>